<accession>A0A645H9J3</accession>
<sequence>MYDDLRSSLDKEMLNKLKREIKEQNIEEIKIYEWAEKAGLDMEYKYAYKALCADVHTNIRNLNQYTKFDKNNKLTVFDCQPSTRDITETLFTACYILLVSLQCISEVCCLNHDDKFKIFE</sequence>
<dbReference type="AlphaFoldDB" id="A0A645H9J3"/>
<evidence type="ECO:0000313" key="2">
    <source>
        <dbReference type="EMBL" id="MPN35675.1"/>
    </source>
</evidence>
<comment type="caution">
    <text evidence="2">The sequence shown here is derived from an EMBL/GenBank/DDBJ whole genome shotgun (WGS) entry which is preliminary data.</text>
</comment>
<dbReference type="PROSITE" id="PS51126">
    <property type="entry name" value="DILUTE"/>
    <property type="match status" value="1"/>
</dbReference>
<reference evidence="2" key="1">
    <citation type="submission" date="2019-08" db="EMBL/GenBank/DDBJ databases">
        <authorList>
            <person name="Kucharzyk K."/>
            <person name="Murdoch R.W."/>
            <person name="Higgins S."/>
            <person name="Loffler F."/>
        </authorList>
    </citation>
    <scope>NUCLEOTIDE SEQUENCE</scope>
</reference>
<dbReference type="InterPro" id="IPR043733">
    <property type="entry name" value="DUF5677"/>
</dbReference>
<proteinExistence type="predicted"/>
<name>A0A645H9J3_9ZZZZ</name>
<gene>
    <name evidence="2" type="ORF">SDC9_183173</name>
</gene>
<dbReference type="Pfam" id="PF18928">
    <property type="entry name" value="DUF5677"/>
    <property type="match status" value="1"/>
</dbReference>
<protein>
    <recommendedName>
        <fullName evidence="1">Dilute domain-containing protein</fullName>
    </recommendedName>
</protein>
<feature type="domain" description="Dilute" evidence="1">
    <location>
        <begin position="1"/>
        <end position="120"/>
    </location>
</feature>
<dbReference type="EMBL" id="VSSQ01089419">
    <property type="protein sequence ID" value="MPN35675.1"/>
    <property type="molecule type" value="Genomic_DNA"/>
</dbReference>
<organism evidence="2">
    <name type="scientific">bioreactor metagenome</name>
    <dbReference type="NCBI Taxonomy" id="1076179"/>
    <lineage>
        <taxon>unclassified sequences</taxon>
        <taxon>metagenomes</taxon>
        <taxon>ecological metagenomes</taxon>
    </lineage>
</organism>
<evidence type="ECO:0000259" key="1">
    <source>
        <dbReference type="PROSITE" id="PS51126"/>
    </source>
</evidence>
<dbReference type="InterPro" id="IPR002710">
    <property type="entry name" value="Dilute_dom"/>
</dbReference>